<dbReference type="EMBL" id="GEDC01004866">
    <property type="protein sequence ID" value="JAS32432.1"/>
    <property type="molecule type" value="Transcribed_RNA"/>
</dbReference>
<dbReference type="PROSITE" id="PS50835">
    <property type="entry name" value="IG_LIKE"/>
    <property type="match status" value="1"/>
</dbReference>
<evidence type="ECO:0000256" key="4">
    <source>
        <dbReference type="ARBA" id="ARBA00022729"/>
    </source>
</evidence>
<feature type="transmembrane region" description="Helical" evidence="8">
    <location>
        <begin position="125"/>
        <end position="144"/>
    </location>
</feature>
<keyword evidence="6 8" id="KW-0472">Membrane</keyword>
<gene>
    <name evidence="10" type="ORF">g.3431</name>
</gene>
<evidence type="ECO:0000256" key="5">
    <source>
        <dbReference type="ARBA" id="ARBA00022989"/>
    </source>
</evidence>
<dbReference type="InterPro" id="IPR036179">
    <property type="entry name" value="Ig-like_dom_sf"/>
</dbReference>
<organism evidence="10">
    <name type="scientific">Clastoptera arizonana</name>
    <name type="common">Arizona spittle bug</name>
    <dbReference type="NCBI Taxonomy" id="38151"/>
    <lineage>
        <taxon>Eukaryota</taxon>
        <taxon>Metazoa</taxon>
        <taxon>Ecdysozoa</taxon>
        <taxon>Arthropoda</taxon>
        <taxon>Hexapoda</taxon>
        <taxon>Insecta</taxon>
        <taxon>Pterygota</taxon>
        <taxon>Neoptera</taxon>
        <taxon>Paraneoptera</taxon>
        <taxon>Hemiptera</taxon>
        <taxon>Auchenorrhyncha</taxon>
        <taxon>Cercopoidea</taxon>
        <taxon>Clastopteridae</taxon>
        <taxon>Clastoptera</taxon>
    </lineage>
</organism>
<reference evidence="10" key="1">
    <citation type="submission" date="2015-12" db="EMBL/GenBank/DDBJ databases">
        <title>De novo transcriptome assembly of four potential Pierce s Disease insect vectors from Arizona vineyards.</title>
        <authorList>
            <person name="Tassone E.E."/>
        </authorList>
    </citation>
    <scope>NUCLEOTIDE SEQUENCE</scope>
</reference>
<keyword evidence="3 8" id="KW-0812">Transmembrane</keyword>
<comment type="subcellular location">
    <subcellularLocation>
        <location evidence="1">Membrane</location>
        <topology evidence="1">Single-pass type I membrane protein</topology>
    </subcellularLocation>
</comment>
<evidence type="ECO:0000256" key="2">
    <source>
        <dbReference type="ARBA" id="ARBA00008727"/>
    </source>
</evidence>
<accession>A0A1B6E3C4</accession>
<dbReference type="Gene3D" id="2.60.40.10">
    <property type="entry name" value="Immunoglobulins"/>
    <property type="match status" value="1"/>
</dbReference>
<dbReference type="InterPro" id="IPR013783">
    <property type="entry name" value="Ig-like_fold"/>
</dbReference>
<keyword evidence="5 8" id="KW-1133">Transmembrane helix</keyword>
<sequence>NGNIIDIANNSAGEYSYYQGKPKVPNVERIVMFAVFNTSIIIRCPGSKQENIPIEWFTGTLALVNKLLKKKPQNRLSINRNYNLIINNVIFSDARVYSCWQRKELVGTVRLYIDKETKVKINRPITVFGVLAILLTFGIVYLKVFTNKIQ</sequence>
<evidence type="ECO:0000256" key="1">
    <source>
        <dbReference type="ARBA" id="ARBA00004479"/>
    </source>
</evidence>
<name>A0A1B6E3C4_9HEMI</name>
<keyword evidence="4" id="KW-0732">Signal</keyword>
<evidence type="ECO:0000256" key="8">
    <source>
        <dbReference type="SAM" id="Phobius"/>
    </source>
</evidence>
<evidence type="ECO:0000256" key="7">
    <source>
        <dbReference type="ARBA" id="ARBA00023180"/>
    </source>
</evidence>
<protein>
    <recommendedName>
        <fullName evidence="9">Ig-like domain-containing protein</fullName>
    </recommendedName>
</protein>
<keyword evidence="7" id="KW-0325">Glycoprotein</keyword>
<dbReference type="GO" id="GO:0016020">
    <property type="term" value="C:membrane"/>
    <property type="evidence" value="ECO:0007669"/>
    <property type="project" value="UniProtKB-SubCell"/>
</dbReference>
<proteinExistence type="inferred from homology"/>
<dbReference type="InterPro" id="IPR039311">
    <property type="entry name" value="FAM187A/B"/>
</dbReference>
<dbReference type="PANTHER" id="PTHR32178:SF6">
    <property type="entry name" value="IG-LIKE DOMAIN-CONTAINING PROTEIN"/>
    <property type="match status" value="1"/>
</dbReference>
<feature type="domain" description="Ig-like" evidence="9">
    <location>
        <begin position="22"/>
        <end position="99"/>
    </location>
</feature>
<dbReference type="InterPro" id="IPR007110">
    <property type="entry name" value="Ig-like_dom"/>
</dbReference>
<evidence type="ECO:0000256" key="6">
    <source>
        <dbReference type="ARBA" id="ARBA00023136"/>
    </source>
</evidence>
<feature type="non-terminal residue" evidence="10">
    <location>
        <position position="1"/>
    </location>
</feature>
<dbReference type="AlphaFoldDB" id="A0A1B6E3C4"/>
<evidence type="ECO:0000256" key="3">
    <source>
        <dbReference type="ARBA" id="ARBA00022692"/>
    </source>
</evidence>
<evidence type="ECO:0000313" key="10">
    <source>
        <dbReference type="EMBL" id="JAS32432.1"/>
    </source>
</evidence>
<evidence type="ECO:0000259" key="9">
    <source>
        <dbReference type="PROSITE" id="PS50835"/>
    </source>
</evidence>
<comment type="similarity">
    <text evidence="2">Belongs to the FAM187 family.</text>
</comment>
<dbReference type="SUPFAM" id="SSF48726">
    <property type="entry name" value="Immunoglobulin"/>
    <property type="match status" value="1"/>
</dbReference>
<dbReference type="PANTHER" id="PTHR32178">
    <property type="entry name" value="FAM187"/>
    <property type="match status" value="1"/>
</dbReference>